<evidence type="ECO:0000313" key="1">
    <source>
        <dbReference type="EMBL" id="SNS69703.1"/>
    </source>
</evidence>
<proteinExistence type="predicted"/>
<organism evidence="1 2">
    <name type="scientific">Anaerovirgula multivorans</name>
    <dbReference type="NCBI Taxonomy" id="312168"/>
    <lineage>
        <taxon>Bacteria</taxon>
        <taxon>Bacillati</taxon>
        <taxon>Bacillota</taxon>
        <taxon>Clostridia</taxon>
        <taxon>Peptostreptococcales</taxon>
        <taxon>Natronincolaceae</taxon>
        <taxon>Anaerovirgula</taxon>
    </lineage>
</organism>
<accession>A0A239GMG9</accession>
<evidence type="ECO:0000313" key="2">
    <source>
        <dbReference type="Proteomes" id="UP000198304"/>
    </source>
</evidence>
<dbReference type="Proteomes" id="UP000198304">
    <property type="component" value="Unassembled WGS sequence"/>
</dbReference>
<gene>
    <name evidence="1" type="ORF">SAMN05446037_101762</name>
</gene>
<dbReference type="EMBL" id="FZOJ01000017">
    <property type="protein sequence ID" value="SNS69703.1"/>
    <property type="molecule type" value="Genomic_DNA"/>
</dbReference>
<reference evidence="1 2" key="1">
    <citation type="submission" date="2017-06" db="EMBL/GenBank/DDBJ databases">
        <authorList>
            <person name="Kim H.J."/>
            <person name="Triplett B.A."/>
        </authorList>
    </citation>
    <scope>NUCLEOTIDE SEQUENCE [LARGE SCALE GENOMIC DNA]</scope>
    <source>
        <strain evidence="1 2">SCA</strain>
    </source>
</reference>
<name>A0A239GMG9_9FIRM</name>
<dbReference type="OrthoDB" id="4979632at2"/>
<protein>
    <submittedName>
        <fullName evidence="1">Uncharacterized protein</fullName>
    </submittedName>
</protein>
<dbReference type="AlphaFoldDB" id="A0A239GMG9"/>
<dbReference type="RefSeq" id="WP_089283882.1">
    <property type="nucleotide sequence ID" value="NZ_FZOJ01000017.1"/>
</dbReference>
<keyword evidence="2" id="KW-1185">Reference proteome</keyword>
<sequence length="112" mass="13160">MNITKCGGYYEVEINLISRKLTWKHSGGGNEETYTKVLRNTTANKLIEELKLIELLNWKSNYVDPHILDGTQWSIEIVRKGRNIKKHGCNMYPDGWERFCEIIRQISGRKFE</sequence>